<dbReference type="EMBL" id="BAAAPF010000026">
    <property type="protein sequence ID" value="GAA2115237.1"/>
    <property type="molecule type" value="Genomic_DNA"/>
</dbReference>
<evidence type="ECO:0000313" key="3">
    <source>
        <dbReference type="EMBL" id="GAA2115237.1"/>
    </source>
</evidence>
<feature type="signal peptide" evidence="2">
    <location>
        <begin position="1"/>
        <end position="19"/>
    </location>
</feature>
<evidence type="ECO:0000256" key="2">
    <source>
        <dbReference type="SAM" id="SignalP"/>
    </source>
</evidence>
<feature type="compositionally biased region" description="Basic and acidic residues" evidence="1">
    <location>
        <begin position="134"/>
        <end position="146"/>
    </location>
</feature>
<keyword evidence="2" id="KW-0732">Signal</keyword>
<proteinExistence type="predicted"/>
<feature type="region of interest" description="Disordered" evidence="1">
    <location>
        <begin position="112"/>
        <end position="165"/>
    </location>
</feature>
<dbReference type="Proteomes" id="UP001500443">
    <property type="component" value="Unassembled WGS sequence"/>
</dbReference>
<evidence type="ECO:0000256" key="1">
    <source>
        <dbReference type="SAM" id="MobiDB-lite"/>
    </source>
</evidence>
<comment type="caution">
    <text evidence="3">The sequence shown here is derived from an EMBL/GenBank/DDBJ whole genome shotgun (WGS) entry which is preliminary data.</text>
</comment>
<gene>
    <name evidence="3" type="ORF">GCM10009802_15140</name>
</gene>
<name>A0ABN2XPQ8_9ACTN</name>
<reference evidence="3 4" key="1">
    <citation type="journal article" date="2019" name="Int. J. Syst. Evol. Microbiol.">
        <title>The Global Catalogue of Microorganisms (GCM) 10K type strain sequencing project: providing services to taxonomists for standard genome sequencing and annotation.</title>
        <authorList>
            <consortium name="The Broad Institute Genomics Platform"/>
            <consortium name="The Broad Institute Genome Sequencing Center for Infectious Disease"/>
            <person name="Wu L."/>
            <person name="Ma J."/>
        </authorList>
    </citation>
    <scope>NUCLEOTIDE SEQUENCE [LARGE SCALE GENOMIC DNA]</scope>
    <source>
        <strain evidence="3 4">JCM 15481</strain>
    </source>
</reference>
<protein>
    <submittedName>
        <fullName evidence="3">Uncharacterized protein</fullName>
    </submittedName>
</protein>
<sequence>MLALTAVLLGGGTALSPAAAETGEDATSAGRVLANGTVVAPDGEVHYDVDLSGLPGAEVVRESGKSLGNGGCTFQEEGRGHASEPGRVLVSTEVSFDPNTCTREVARADYPRNNLPESVQRKVDAQAPGGVEESASKKTKLTDAQRRSAGAAAGGPWSGSIKVNVEDPPQIDVTTTKSMLTWSTDSAYLYSDHSSEWGWYSPTGWERKEDFYAFINDGNVAWTNTIGKYRNGAFCLTIDTWTHHKETLFEGWYDGSWYWSYEVDKWGGCTALLSYERIVVTP</sequence>
<organism evidence="3 4">
    <name type="scientific">Streptomyces synnematoformans</name>
    <dbReference type="NCBI Taxonomy" id="415721"/>
    <lineage>
        <taxon>Bacteria</taxon>
        <taxon>Bacillati</taxon>
        <taxon>Actinomycetota</taxon>
        <taxon>Actinomycetes</taxon>
        <taxon>Kitasatosporales</taxon>
        <taxon>Streptomycetaceae</taxon>
        <taxon>Streptomyces</taxon>
    </lineage>
</organism>
<accession>A0ABN2XPQ8</accession>
<feature type="chain" id="PRO_5047277424" evidence="2">
    <location>
        <begin position="20"/>
        <end position="282"/>
    </location>
</feature>
<keyword evidence="4" id="KW-1185">Reference proteome</keyword>
<evidence type="ECO:0000313" key="4">
    <source>
        <dbReference type="Proteomes" id="UP001500443"/>
    </source>
</evidence>